<protein>
    <submittedName>
        <fullName evidence="1">Uncharacterized protein</fullName>
    </submittedName>
</protein>
<organism evidence="1 3">
    <name type="scientific">Citricoccus parietis</name>
    <dbReference type="NCBI Taxonomy" id="592307"/>
    <lineage>
        <taxon>Bacteria</taxon>
        <taxon>Bacillati</taxon>
        <taxon>Actinomycetota</taxon>
        <taxon>Actinomycetes</taxon>
        <taxon>Micrococcales</taxon>
        <taxon>Micrococcaceae</taxon>
        <taxon>Citricoccus</taxon>
    </lineage>
</organism>
<comment type="caution">
    <text evidence="1">The sequence shown here is derived from an EMBL/GenBank/DDBJ whole genome shotgun (WGS) entry which is preliminary data.</text>
</comment>
<gene>
    <name evidence="1" type="ORF">ACFFX0_22785</name>
    <name evidence="2" type="ORF">ACFFX0_29360</name>
</gene>
<evidence type="ECO:0000313" key="1">
    <source>
        <dbReference type="EMBL" id="MFB9073869.1"/>
    </source>
</evidence>
<evidence type="ECO:0000313" key="3">
    <source>
        <dbReference type="Proteomes" id="UP001589575"/>
    </source>
</evidence>
<accession>A0ABV5G4P2</accession>
<dbReference type="EMBL" id="JBHMFI010000001">
    <property type="protein sequence ID" value="MFB9073869.1"/>
    <property type="molecule type" value="Genomic_DNA"/>
</dbReference>
<dbReference type="EMBL" id="JBHMFI010000010">
    <property type="protein sequence ID" value="MFB9075067.1"/>
    <property type="molecule type" value="Genomic_DNA"/>
</dbReference>
<evidence type="ECO:0000313" key="2">
    <source>
        <dbReference type="EMBL" id="MFB9075067.1"/>
    </source>
</evidence>
<sequence>MARAACPCVLPSGWSSAPSALCDSSKTTPASIDPVHWWCALTSQS</sequence>
<keyword evidence="3" id="KW-1185">Reference proteome</keyword>
<reference evidence="1 3" key="1">
    <citation type="submission" date="2024-09" db="EMBL/GenBank/DDBJ databases">
        <authorList>
            <person name="Sun Q."/>
            <person name="Mori K."/>
        </authorList>
    </citation>
    <scope>NUCLEOTIDE SEQUENCE [LARGE SCALE GENOMIC DNA]</scope>
    <source>
        <strain evidence="1 3">CCM 7609</strain>
    </source>
</reference>
<name>A0ABV5G4P2_9MICC</name>
<dbReference type="Proteomes" id="UP001589575">
    <property type="component" value="Unassembled WGS sequence"/>
</dbReference>
<proteinExistence type="predicted"/>